<dbReference type="Pfam" id="PF01150">
    <property type="entry name" value="GDA1_CD39"/>
    <property type="match status" value="1"/>
</dbReference>
<feature type="chain" id="PRO_5032477273" description="Ectonucleoside triphosphate diphosphohydrolase 1" evidence="5">
    <location>
        <begin position="19"/>
        <end position="423"/>
    </location>
</feature>
<evidence type="ECO:0008006" key="8">
    <source>
        <dbReference type="Google" id="ProtNLM"/>
    </source>
</evidence>
<dbReference type="GO" id="GO:0005524">
    <property type="term" value="F:ATP binding"/>
    <property type="evidence" value="ECO:0007669"/>
    <property type="project" value="UniProtKB-KW"/>
</dbReference>
<organism evidence="6 7">
    <name type="scientific">Brachionus calyciflorus</name>
    <dbReference type="NCBI Taxonomy" id="104777"/>
    <lineage>
        <taxon>Eukaryota</taxon>
        <taxon>Metazoa</taxon>
        <taxon>Spiralia</taxon>
        <taxon>Gnathifera</taxon>
        <taxon>Rotifera</taxon>
        <taxon>Eurotatoria</taxon>
        <taxon>Monogononta</taxon>
        <taxon>Pseudotrocha</taxon>
        <taxon>Ploima</taxon>
        <taxon>Brachionidae</taxon>
        <taxon>Brachionus</taxon>
    </lineage>
</organism>
<feature type="signal peptide" evidence="5">
    <location>
        <begin position="1"/>
        <end position="18"/>
    </location>
</feature>
<dbReference type="PANTHER" id="PTHR11782">
    <property type="entry name" value="ADENOSINE/GUANOSINE DIPHOSPHATASE"/>
    <property type="match status" value="1"/>
</dbReference>
<dbReference type="Gene3D" id="3.30.420.150">
    <property type="entry name" value="Exopolyphosphatase. Domain 2"/>
    <property type="match status" value="1"/>
</dbReference>
<dbReference type="OrthoDB" id="6372431at2759"/>
<keyword evidence="2" id="KW-0378">Hydrolase</keyword>
<evidence type="ECO:0000256" key="1">
    <source>
        <dbReference type="ARBA" id="ARBA00009283"/>
    </source>
</evidence>
<comment type="similarity">
    <text evidence="1">Belongs to the GDA1/CD39 NTPase family.</text>
</comment>
<dbReference type="EMBL" id="CAJNOC010003693">
    <property type="protein sequence ID" value="CAF0993809.1"/>
    <property type="molecule type" value="Genomic_DNA"/>
</dbReference>
<dbReference type="InterPro" id="IPR000407">
    <property type="entry name" value="GDA1_CD39_NTPase"/>
</dbReference>
<feature type="binding site" evidence="4">
    <location>
        <begin position="185"/>
        <end position="189"/>
    </location>
    <ligand>
        <name>ATP</name>
        <dbReference type="ChEBI" id="CHEBI:30616"/>
    </ligand>
</feature>
<dbReference type="GO" id="GO:0017111">
    <property type="term" value="F:ribonucleoside triphosphate phosphatase activity"/>
    <property type="evidence" value="ECO:0007669"/>
    <property type="project" value="TreeGrafter"/>
</dbReference>
<dbReference type="GO" id="GO:0005886">
    <property type="term" value="C:plasma membrane"/>
    <property type="evidence" value="ECO:0007669"/>
    <property type="project" value="TreeGrafter"/>
</dbReference>
<evidence type="ECO:0000256" key="2">
    <source>
        <dbReference type="ARBA" id="ARBA00022801"/>
    </source>
</evidence>
<keyword evidence="4" id="KW-0547">Nucleotide-binding</keyword>
<keyword evidence="4" id="KW-0067">ATP-binding</keyword>
<evidence type="ECO:0000256" key="3">
    <source>
        <dbReference type="PIRSR" id="PIRSR600407-1"/>
    </source>
</evidence>
<dbReference type="GO" id="GO:0045134">
    <property type="term" value="F:UDP phosphatase activity"/>
    <property type="evidence" value="ECO:0007669"/>
    <property type="project" value="TreeGrafter"/>
</dbReference>
<feature type="active site" description="Proton acceptor" evidence="3">
    <location>
        <position position="153"/>
    </location>
</feature>
<evidence type="ECO:0000313" key="7">
    <source>
        <dbReference type="Proteomes" id="UP000663879"/>
    </source>
</evidence>
<evidence type="ECO:0000256" key="5">
    <source>
        <dbReference type="SAM" id="SignalP"/>
    </source>
</evidence>
<reference evidence="6" key="1">
    <citation type="submission" date="2021-02" db="EMBL/GenBank/DDBJ databases">
        <authorList>
            <person name="Nowell W R."/>
        </authorList>
    </citation>
    <scope>NUCLEOTIDE SEQUENCE</scope>
    <source>
        <strain evidence="6">Ploen Becks lab</strain>
    </source>
</reference>
<gene>
    <name evidence="6" type="ORF">OXX778_LOCUS16052</name>
</gene>
<accession>A0A814G433</accession>
<dbReference type="AlphaFoldDB" id="A0A814G433"/>
<dbReference type="GO" id="GO:0004382">
    <property type="term" value="F:GDP phosphatase activity"/>
    <property type="evidence" value="ECO:0007669"/>
    <property type="project" value="TreeGrafter"/>
</dbReference>
<dbReference type="Gene3D" id="3.30.420.40">
    <property type="match status" value="1"/>
</dbReference>
<dbReference type="GO" id="GO:0009134">
    <property type="term" value="P:nucleoside diphosphate catabolic process"/>
    <property type="evidence" value="ECO:0007669"/>
    <property type="project" value="TreeGrafter"/>
</dbReference>
<keyword evidence="7" id="KW-1185">Reference proteome</keyword>
<evidence type="ECO:0000313" key="6">
    <source>
        <dbReference type="EMBL" id="CAF0993809.1"/>
    </source>
</evidence>
<dbReference type="PANTHER" id="PTHR11782:SF83">
    <property type="entry name" value="GUANOSINE-DIPHOSPHATASE"/>
    <property type="match status" value="1"/>
</dbReference>
<name>A0A814G433_9BILA</name>
<comment type="caution">
    <text evidence="6">The sequence shown here is derived from an EMBL/GenBank/DDBJ whole genome shotgun (WGS) entry which is preliminary data.</text>
</comment>
<keyword evidence="5" id="KW-0732">Signal</keyword>
<sequence>MLKILFFIKSYLIANLIALNTDYAIQFDAGSSGTRMYVYEYNSDFQNILNSNVTIQQIGSCKTKEKGISLIKNYLDVTRTFSICIKMAKSLIPSQKWNETYITLKATAGMRLLELSSPTISKNVYKYIRDYFNQTGFLYLDEQQVKTISGKDEALNAWITANFLSNNFHKNQSGYNTKGILDLGGASTQIAFVPLNQTIKTQEVKLFGVNYTTYSQSFLCYGIDQANLVYRKNLLKNNNLTHFNISAACLPKNYEKKFITNEILVSPCGSGSIKNETIEIKELNYTLIGSSDYELCKLEVGEIFNSQKNCQTGLDACSFKSVYFPDSSGVSFYGISVFYYTIRSANLLFNTSFNSDIEGFRNATRIMCSSSYDDLLMRNEFYKADLTDWLASLCFQNLYILELLAKFGIYDFNKIDFVEKVKY</sequence>
<proteinExistence type="inferred from homology"/>
<dbReference type="Proteomes" id="UP000663879">
    <property type="component" value="Unassembled WGS sequence"/>
</dbReference>
<protein>
    <recommendedName>
        <fullName evidence="8">Ectonucleoside triphosphate diphosphohydrolase 1</fullName>
    </recommendedName>
</protein>
<evidence type="ECO:0000256" key="4">
    <source>
        <dbReference type="PIRSR" id="PIRSR600407-2"/>
    </source>
</evidence>